<reference evidence="2 3" key="1">
    <citation type="submission" date="2024-09" db="EMBL/GenBank/DDBJ databases">
        <authorList>
            <person name="Sun Q."/>
            <person name="Mori K."/>
        </authorList>
    </citation>
    <scope>NUCLEOTIDE SEQUENCE [LARGE SCALE GENOMIC DNA]</scope>
    <source>
        <strain evidence="2 3">NCAIM B.02301</strain>
    </source>
</reference>
<gene>
    <name evidence="2" type="ORF">ACFFH4_09290</name>
</gene>
<organism evidence="2 3">
    <name type="scientific">Halalkalibacter alkalisediminis</name>
    <dbReference type="NCBI Taxonomy" id="935616"/>
    <lineage>
        <taxon>Bacteria</taxon>
        <taxon>Bacillati</taxon>
        <taxon>Bacillota</taxon>
        <taxon>Bacilli</taxon>
        <taxon>Bacillales</taxon>
        <taxon>Bacillaceae</taxon>
        <taxon>Halalkalibacter</taxon>
    </lineage>
</organism>
<dbReference type="Proteomes" id="UP001589833">
    <property type="component" value="Unassembled WGS sequence"/>
</dbReference>
<keyword evidence="3" id="KW-1185">Reference proteome</keyword>
<feature type="transmembrane region" description="Helical" evidence="1">
    <location>
        <begin position="573"/>
        <end position="594"/>
    </location>
</feature>
<keyword evidence="1" id="KW-1133">Transmembrane helix</keyword>
<name>A0ABV6NEZ0_9BACI</name>
<keyword evidence="1" id="KW-0812">Transmembrane</keyword>
<protein>
    <submittedName>
        <fullName evidence="2">CDP-glycerol glycerophosphotransferase family protein</fullName>
    </submittedName>
</protein>
<dbReference type="EMBL" id="JBHLTR010000013">
    <property type="protein sequence ID" value="MFC0559239.1"/>
    <property type="molecule type" value="Genomic_DNA"/>
</dbReference>
<dbReference type="InterPro" id="IPR051612">
    <property type="entry name" value="Teichoic_Acid_Biosynth"/>
</dbReference>
<keyword evidence="1" id="KW-0472">Membrane</keyword>
<dbReference type="Gene3D" id="3.40.50.12580">
    <property type="match status" value="1"/>
</dbReference>
<comment type="caution">
    <text evidence="2">The sequence shown here is derived from an EMBL/GenBank/DDBJ whole genome shotgun (WGS) entry which is preliminary data.</text>
</comment>
<accession>A0ABV6NEZ0</accession>
<dbReference type="InterPro" id="IPR043148">
    <property type="entry name" value="TagF_C"/>
</dbReference>
<dbReference type="SUPFAM" id="SSF53756">
    <property type="entry name" value="UDP-Glycosyltransferase/glycogen phosphorylase"/>
    <property type="match status" value="1"/>
</dbReference>
<dbReference type="RefSeq" id="WP_273842031.1">
    <property type="nucleotide sequence ID" value="NZ_JAQQWT010000004.1"/>
</dbReference>
<dbReference type="InterPro" id="IPR007554">
    <property type="entry name" value="Glycerophosphate_synth"/>
</dbReference>
<proteinExistence type="predicted"/>
<sequence>MKKLKVRGIKWDGSKLQIKLLRGSVSPKANFFLKEEKSAQTAELNFKIVSHNDFDFVTIVNRNFLDLNKGKWLLQVEDKAPIGKRRMSVGFGESSAWETTKHFKPISKATNAFYIPYLTKNNLFGIHVNSKFELERSALDNINLERDIVNVKTTKNTINFQIGRPIKDSSEEAYVIFKSGKQKIKIPTRVSENGKEFVVNKSELDQLKLEKKWTMRLFVVKGILLEVYTLYDKSVNNIVSKVYNGYSLEMVKNGQFSVMLTKNNSKKRSNVDFEGQLNADNYKLQKNMISFDLSQGLFNPSNSLKFFLLRRKQKEKFYLDYIVNSFKNFNRINIPIKQFLNKDVNSGRWDLFIEIDHGGLKEVRRLGSYNEYFPTNNERFVGKVPIDEGMVLAPYITMDNEFSFYVASEENFLKEKYPAHVSLVGLTMSREGILKVKASLEVPETKNFAIEGITLRLRGNDEKFHFPILKEKIVNNCKKEVTVEINLTQLPFQQFYWDFYLTIMLDGGIKRQVRIANDNYFIRKKLKHNMFKYTINMDDGYMIYPYITVGGGLSLTYRLRGEYETTKDKFKEYLAYAIYCITFWLYLWKPIWLIHEKYSETAQDNSFYFFKYCYENHPKDRIYYVIKKGSKDENNLAPYIDRVVYFMSIKHLLLLLASKVIVSSEAKGHGYAWRVSRGIIRDYVNSKRFVFLQHGVLGLKKVDNTFNFNTANSAELFVVSSDFEKGIVKEYFGYPEKNVIVTGLSRWDVLEDKSITYSSASNKKEIFFMPTWRNWLEEVEDSEFIKSDYFEAYNSLLNSNKLVKVLDENNVRLNFYVHPKFMPYVTNFTSSNEHIKIMQFGDEKVNELIMRSNLLITDYSSVAWEMFYLKKPILFYQFDLKKYMENQGSYMDLEKDLFGEVGYNPTDLIELIQNYIENDFEEKQEFTKLRGEYFNYVDQINSERIYKKIKTKDNEELRRYRVFRGLENSDLVKSLWRKYKRYGIVNRLGARILSTFKSI</sequence>
<evidence type="ECO:0000256" key="1">
    <source>
        <dbReference type="SAM" id="Phobius"/>
    </source>
</evidence>
<dbReference type="Pfam" id="PF04464">
    <property type="entry name" value="Glyphos_transf"/>
    <property type="match status" value="1"/>
</dbReference>
<dbReference type="PANTHER" id="PTHR37316:SF3">
    <property type="entry name" value="TEICHOIC ACID GLYCEROL-PHOSPHATE TRANSFERASE"/>
    <property type="match status" value="1"/>
</dbReference>
<evidence type="ECO:0000313" key="2">
    <source>
        <dbReference type="EMBL" id="MFC0559239.1"/>
    </source>
</evidence>
<evidence type="ECO:0000313" key="3">
    <source>
        <dbReference type="Proteomes" id="UP001589833"/>
    </source>
</evidence>
<dbReference type="PANTHER" id="PTHR37316">
    <property type="entry name" value="TEICHOIC ACID GLYCEROL-PHOSPHATE PRIMASE"/>
    <property type="match status" value="1"/>
</dbReference>